<dbReference type="AlphaFoldDB" id="A0A382F692"/>
<dbReference type="InterPro" id="IPR050682">
    <property type="entry name" value="ModA/WtpA"/>
</dbReference>
<reference evidence="4" key="1">
    <citation type="submission" date="2018-05" db="EMBL/GenBank/DDBJ databases">
        <authorList>
            <person name="Lanie J.A."/>
            <person name="Ng W.-L."/>
            <person name="Kazmierczak K.M."/>
            <person name="Andrzejewski T.M."/>
            <person name="Davidsen T.M."/>
            <person name="Wayne K.J."/>
            <person name="Tettelin H."/>
            <person name="Glass J.I."/>
            <person name="Rusch D."/>
            <person name="Podicherti R."/>
            <person name="Tsui H.-C.T."/>
            <person name="Winkler M.E."/>
        </authorList>
    </citation>
    <scope>NUCLEOTIDE SEQUENCE</scope>
</reference>
<gene>
    <name evidence="4" type="ORF">METZ01_LOCUS210451</name>
</gene>
<dbReference type="NCBIfam" id="TIGR01256">
    <property type="entry name" value="modA"/>
    <property type="match status" value="1"/>
</dbReference>
<dbReference type="InterPro" id="IPR005950">
    <property type="entry name" value="ModA"/>
</dbReference>
<dbReference type="Pfam" id="PF13531">
    <property type="entry name" value="SBP_bac_11"/>
    <property type="match status" value="1"/>
</dbReference>
<organism evidence="4">
    <name type="scientific">marine metagenome</name>
    <dbReference type="NCBI Taxonomy" id="408172"/>
    <lineage>
        <taxon>unclassified sequences</taxon>
        <taxon>metagenomes</taxon>
        <taxon>ecological metagenomes</taxon>
    </lineage>
</organism>
<evidence type="ECO:0000256" key="3">
    <source>
        <dbReference type="ARBA" id="ARBA00022729"/>
    </source>
</evidence>
<keyword evidence="1" id="KW-0500">Molybdenum</keyword>
<feature type="non-terminal residue" evidence="4">
    <location>
        <position position="193"/>
    </location>
</feature>
<sequence>MGTSQAVADELKVAVASNFYPTMKLIAKHFELKTAGSSGQQHKVILIPGSSGKHYAQIMNGAPFDMFFSADTEHAKLLEQEGKVDSGTRFTYAKGKLILWSSIDNYVDSKGEVLNKKDFRYLAIANPKLAPYGKSAEEVLRSLKLWENLQGRLVRGENIAQTFQFISSGNAKLGFVAYSQIKKPALSIGGSFW</sequence>
<dbReference type="PANTHER" id="PTHR30632:SF14">
    <property type="entry name" value="TUNGSTATE_MOLYBDATE_CHROMATE-BINDING PROTEIN MODA"/>
    <property type="match status" value="1"/>
</dbReference>
<evidence type="ECO:0000313" key="4">
    <source>
        <dbReference type="EMBL" id="SVB57597.1"/>
    </source>
</evidence>
<dbReference type="PANTHER" id="PTHR30632">
    <property type="entry name" value="MOLYBDATE-BINDING PERIPLASMIC PROTEIN"/>
    <property type="match status" value="1"/>
</dbReference>
<dbReference type="InterPro" id="IPR044084">
    <property type="entry name" value="AvModA-like_subst-bd"/>
</dbReference>
<evidence type="ECO:0000256" key="2">
    <source>
        <dbReference type="ARBA" id="ARBA00022723"/>
    </source>
</evidence>
<dbReference type="EMBL" id="UINC01047834">
    <property type="protein sequence ID" value="SVB57597.1"/>
    <property type="molecule type" value="Genomic_DNA"/>
</dbReference>
<name>A0A382F692_9ZZZZ</name>
<dbReference type="Gene3D" id="3.40.190.10">
    <property type="entry name" value="Periplasmic binding protein-like II"/>
    <property type="match status" value="1"/>
</dbReference>
<accession>A0A382F692</accession>
<evidence type="ECO:0000256" key="1">
    <source>
        <dbReference type="ARBA" id="ARBA00022505"/>
    </source>
</evidence>
<dbReference type="GO" id="GO:0015689">
    <property type="term" value="P:molybdate ion transport"/>
    <property type="evidence" value="ECO:0007669"/>
    <property type="project" value="InterPro"/>
</dbReference>
<dbReference type="GO" id="GO:0046872">
    <property type="term" value="F:metal ion binding"/>
    <property type="evidence" value="ECO:0007669"/>
    <property type="project" value="UniProtKB-KW"/>
</dbReference>
<keyword evidence="2" id="KW-0479">Metal-binding</keyword>
<proteinExistence type="predicted"/>
<dbReference type="FunFam" id="3.40.190.10:FF:000035">
    <property type="entry name" value="Molybdate ABC transporter substrate-binding protein"/>
    <property type="match status" value="1"/>
</dbReference>
<protein>
    <recommendedName>
        <fullName evidence="5">Molybdate ABC transporter substrate-binding protein</fullName>
    </recommendedName>
</protein>
<dbReference type="CDD" id="cd13539">
    <property type="entry name" value="PBP2_AvModA"/>
    <property type="match status" value="1"/>
</dbReference>
<dbReference type="GO" id="GO:0030973">
    <property type="term" value="F:molybdate ion binding"/>
    <property type="evidence" value="ECO:0007669"/>
    <property type="project" value="InterPro"/>
</dbReference>
<dbReference type="SUPFAM" id="SSF53850">
    <property type="entry name" value="Periplasmic binding protein-like II"/>
    <property type="match status" value="1"/>
</dbReference>
<keyword evidence="3" id="KW-0732">Signal</keyword>
<evidence type="ECO:0008006" key="5">
    <source>
        <dbReference type="Google" id="ProtNLM"/>
    </source>
</evidence>